<feature type="transmembrane region" description="Helical" evidence="1">
    <location>
        <begin position="676"/>
        <end position="697"/>
    </location>
</feature>
<dbReference type="InterPro" id="IPR059115">
    <property type="entry name" value="Rib"/>
</dbReference>
<reference evidence="4" key="1">
    <citation type="submission" date="2020-11" db="EMBL/GenBank/DDBJ databases">
        <title>Sequencing the genomes of 1000 actinobacteria strains.</title>
        <authorList>
            <person name="Klenk H.-P."/>
        </authorList>
    </citation>
    <scope>NUCLEOTIDE SEQUENCE</scope>
    <source>
        <strain evidence="4">DSM 45632</strain>
    </source>
</reference>
<feature type="domain" description="Rib" evidence="3">
    <location>
        <begin position="143"/>
        <end position="207"/>
    </location>
</feature>
<dbReference type="NCBIfam" id="TIGR02331">
    <property type="entry name" value="rib_alpha"/>
    <property type="match status" value="2"/>
</dbReference>
<proteinExistence type="predicted"/>
<feature type="domain" description="Rib" evidence="3">
    <location>
        <begin position="217"/>
        <end position="284"/>
    </location>
</feature>
<feature type="domain" description="Rib" evidence="3">
    <location>
        <begin position="296"/>
        <end position="352"/>
    </location>
</feature>
<evidence type="ECO:0000256" key="1">
    <source>
        <dbReference type="SAM" id="Phobius"/>
    </source>
</evidence>
<feature type="domain" description="Rib" evidence="3">
    <location>
        <begin position="373"/>
        <end position="433"/>
    </location>
</feature>
<protein>
    <submittedName>
        <fullName evidence="4">Rib/alpha/Esp surface antigen-like repeat protein</fullName>
    </submittedName>
</protein>
<keyword evidence="1" id="KW-0472">Membrane</keyword>
<keyword evidence="5" id="KW-1185">Reference proteome</keyword>
<dbReference type="InterPro" id="IPR012706">
    <property type="entry name" value="Rib_alpha_Esp_rpt"/>
</dbReference>
<feature type="domain" description="Rib" evidence="3">
    <location>
        <begin position="478"/>
        <end position="527"/>
    </location>
</feature>
<dbReference type="AlphaFoldDB" id="A0A931E2U9"/>
<dbReference type="Pfam" id="PF08428">
    <property type="entry name" value="Rib"/>
    <property type="match status" value="6"/>
</dbReference>
<feature type="signal peptide" evidence="2">
    <location>
        <begin position="1"/>
        <end position="32"/>
    </location>
</feature>
<organism evidence="4 5">
    <name type="scientific">Corynebacterium aquatimens</name>
    <dbReference type="NCBI Taxonomy" id="1190508"/>
    <lineage>
        <taxon>Bacteria</taxon>
        <taxon>Bacillati</taxon>
        <taxon>Actinomycetota</taxon>
        <taxon>Actinomycetes</taxon>
        <taxon>Mycobacteriales</taxon>
        <taxon>Corynebacteriaceae</taxon>
        <taxon>Corynebacterium</taxon>
    </lineage>
</organism>
<dbReference type="Proteomes" id="UP000658613">
    <property type="component" value="Unassembled WGS sequence"/>
</dbReference>
<dbReference type="RefSeq" id="WP_196825229.1">
    <property type="nucleotide sequence ID" value="NZ_CP046980.1"/>
</dbReference>
<keyword evidence="2" id="KW-0732">Signal</keyword>
<feature type="chain" id="PRO_5037372098" evidence="2">
    <location>
        <begin position="33"/>
        <end position="720"/>
    </location>
</feature>
<dbReference type="EMBL" id="JADOUE010000001">
    <property type="protein sequence ID" value="MBG6122917.1"/>
    <property type="molecule type" value="Genomic_DNA"/>
</dbReference>
<accession>A0A931E2U9</accession>
<keyword evidence="1" id="KW-1133">Transmembrane helix</keyword>
<name>A0A931E2U9_9CORY</name>
<evidence type="ECO:0000259" key="3">
    <source>
        <dbReference type="Pfam" id="PF08428"/>
    </source>
</evidence>
<evidence type="ECO:0000313" key="5">
    <source>
        <dbReference type="Proteomes" id="UP000658613"/>
    </source>
</evidence>
<feature type="domain" description="Rib" evidence="3">
    <location>
        <begin position="45"/>
        <end position="126"/>
    </location>
</feature>
<gene>
    <name evidence="4" type="ORF">IW254_001886</name>
</gene>
<evidence type="ECO:0000256" key="2">
    <source>
        <dbReference type="SAM" id="SignalP"/>
    </source>
</evidence>
<sequence>MKRSKSLLSSAAAIAIAAGTLTVPTGAPLATAQETNSATAAQPIADKYDPKAKTDKLVFYRGVEEPQRGDLPDPKDSVVYPDALPDGTTFEWKYPANKVGEDLVGTIVITYPDFSTDEVTRPVAVRMKTQATENDPQPIVEPRLKYTLGDPFPDPTTRIKDFGDLPEGTTAQWTSEVGKVGENLTGIITVTYPDGSTDQVRLPVDVSAAWAPRAKANPTVVATNAEVADADAKNQIINNADAPAGTTFTWATKPVTTAPGDTTGIVTVKAPNVEAVDVTVAYTVAADTTAWRPQVTEDIQQVTQGTTLNDDAAKALITNLTAQNAPAKTKVAWKSTPDTTTPGITTGTITITTGEGAAQKTYERTVRYIVAPTFTPQAKQGLKIEIGTKPNADASLAIANVAQAPFGTTYEWNKQPDTSKLGVTQAEVKVTVPGEDPTNLTVTFVAVDYDVTTTFNPVRTDLPVEVARGTDTTGWGSKEAASMLQNTVEAPAGTTFAWAVKPATDELGVHQGTVKVTIPGHTASEAQVIEVPVAISVVDKPSAPATGNVVKVLVKNANGTPKFTAGQPVTLTLTVDGVDEQRTYYAGARGEVTVIAPEGKDVKVAYGPAGEAVAITVTKAGIPVNPNPVALLTLIAGIALAIGSQMPIPGVNDAISAVQKQMGIFNPQIAGMVESAIPFVGAIAGLISAALSLNEIFGTNKLITKTKEGESIEVTVTKRK</sequence>
<keyword evidence="1" id="KW-0812">Transmembrane</keyword>
<comment type="caution">
    <text evidence="4">The sequence shown here is derived from an EMBL/GenBank/DDBJ whole genome shotgun (WGS) entry which is preliminary data.</text>
</comment>
<evidence type="ECO:0000313" key="4">
    <source>
        <dbReference type="EMBL" id="MBG6122917.1"/>
    </source>
</evidence>